<sequence length="256" mass="30166">MTDKKYDEFYYCVDNTVYPCSCYWDLYEKDSQEATRIYESKMYCPICKQAPIIVAKGKIRKYMRVKNVDAHHSDCIYFLEEASKKETQIYYDDLDKSDISNKLKYLLNKMLKSQLAGKNISTKVSNPSSNRENIDITITTNNYKKKKYLPHISLYSRNIRENLNIVKMYYGKVKIYCKKWENGGISIYILTLNNKQICAISANKNVYKHLDIIFPEKKENAETYYVTFACEMYEKGAYLNGILIDSRMAIFEKVKD</sequence>
<evidence type="ECO:0000313" key="1">
    <source>
        <dbReference type="EMBL" id="MDP8172029.1"/>
    </source>
</evidence>
<reference evidence="1" key="1">
    <citation type="journal article" date="2023" name="Front. Microbiol.">
        <title>Phylogeography and host specificity of Pasteurellaceae pathogenic to sea-farmed fish in the north-east Atlantic.</title>
        <authorList>
            <person name="Gulla S."/>
            <person name="Colquhoun D.J."/>
            <person name="Olsen A.B."/>
            <person name="Spilsberg B."/>
            <person name="Lagesen K."/>
            <person name="Aakesson C.P."/>
            <person name="Strom S."/>
            <person name="Manji F."/>
            <person name="Birkbeck T.H."/>
            <person name="Nilsen H.K."/>
        </authorList>
    </citation>
    <scope>NUCLEOTIDE SEQUENCE</scope>
    <source>
        <strain evidence="1">TW16_20</strain>
    </source>
</reference>
<name>A0AAJ6N891_9PAST</name>
<comment type="caution">
    <text evidence="1">The sequence shown here is derived from an EMBL/GenBank/DDBJ whole genome shotgun (WGS) entry which is preliminary data.</text>
</comment>
<accession>A0AAJ6N891</accession>
<proteinExistence type="predicted"/>
<dbReference type="Proteomes" id="UP001236239">
    <property type="component" value="Unassembled WGS sequence"/>
</dbReference>
<organism evidence="1 2">
    <name type="scientific">Phocoenobacter skyensis</name>
    <dbReference type="NCBI Taxonomy" id="97481"/>
    <lineage>
        <taxon>Bacteria</taxon>
        <taxon>Pseudomonadati</taxon>
        <taxon>Pseudomonadota</taxon>
        <taxon>Gammaproteobacteria</taxon>
        <taxon>Pasteurellales</taxon>
        <taxon>Pasteurellaceae</taxon>
        <taxon>Phocoenobacter</taxon>
    </lineage>
</organism>
<evidence type="ECO:0000313" key="2">
    <source>
        <dbReference type="Proteomes" id="UP001236239"/>
    </source>
</evidence>
<dbReference type="AlphaFoldDB" id="A0AAJ6N891"/>
<gene>
    <name evidence="1" type="ORF">QJU93_01445</name>
</gene>
<dbReference type="RefSeq" id="WP_306373663.1">
    <property type="nucleotide sequence ID" value="NZ_JASAYK010000001.1"/>
</dbReference>
<protein>
    <submittedName>
        <fullName evidence="1">Uncharacterized protein</fullName>
    </submittedName>
</protein>
<dbReference type="EMBL" id="JASAYQ010000001">
    <property type="protein sequence ID" value="MDP8172029.1"/>
    <property type="molecule type" value="Genomic_DNA"/>
</dbReference>